<dbReference type="Gene3D" id="6.20.450.10">
    <property type="match status" value="1"/>
</dbReference>
<reference evidence="3 4" key="1">
    <citation type="submission" date="2018-05" db="EMBL/GenBank/DDBJ databases">
        <title>Complete Genome Sequences of Extremely Thermoacidophilic, Metal-Mobilizing Type-Strain Members of the Archaeal Family Sulfolobaceae: Acidianus brierleyi DSM-1651T, Acidianus sulfidivorans DSM-18786T, Metallosphaera hakonensis DSM-7519T, and Metallosphaera prunae DSM-10039T.</title>
        <authorList>
            <person name="Counts J.A."/>
            <person name="Kelly R.M."/>
        </authorList>
    </citation>
    <scope>NUCLEOTIDE SEQUENCE [LARGE SCALE GENOMIC DNA]</scope>
    <source>
        <strain evidence="3 4">HO1-1</strain>
    </source>
</reference>
<name>A0A2U9IWY2_9CREN</name>
<organism evidence="3 4">
    <name type="scientific">Metallosphaera hakonensis JCM 8857 = DSM 7519</name>
    <dbReference type="NCBI Taxonomy" id="1293036"/>
    <lineage>
        <taxon>Archaea</taxon>
        <taxon>Thermoproteota</taxon>
        <taxon>Thermoprotei</taxon>
        <taxon>Sulfolobales</taxon>
        <taxon>Sulfolobaceae</taxon>
        <taxon>Metallosphaera</taxon>
    </lineage>
</organism>
<dbReference type="KEGG" id="mhk:DFR87_07240"/>
<reference evidence="4" key="3">
    <citation type="submission" date="2020-03" db="EMBL/GenBank/DDBJ databases">
        <title>Sequencing and Assembly of Multiple Reported Metal-Biooxidizing Members of the Extremely Thermoacidophilic Archaeal Family Sulfolobaceae.</title>
        <authorList>
            <person name="Counts J.A."/>
            <person name="Kelly R.M."/>
        </authorList>
    </citation>
    <scope>NUCLEOTIDE SEQUENCE [LARGE SCALE GENOMIC DNA]</scope>
    <source>
        <strain evidence="4">HO1-1</strain>
    </source>
</reference>
<protein>
    <submittedName>
        <fullName evidence="3">RNA polymerase Rpo13</fullName>
    </submittedName>
</protein>
<feature type="compositionally biased region" description="Basic residues" evidence="1">
    <location>
        <begin position="79"/>
        <end position="101"/>
    </location>
</feature>
<evidence type="ECO:0000259" key="2">
    <source>
        <dbReference type="Pfam" id="PF12136"/>
    </source>
</evidence>
<accession>A0A2U9IWY2</accession>
<feature type="compositionally biased region" description="Acidic residues" evidence="1">
    <location>
        <begin position="1"/>
        <end position="10"/>
    </location>
</feature>
<keyword evidence="4" id="KW-1185">Reference proteome</keyword>
<dbReference type="OrthoDB" id="44217at2157"/>
<dbReference type="EMBL" id="CP029287">
    <property type="protein sequence ID" value="AWS00621.1"/>
    <property type="molecule type" value="Genomic_DNA"/>
</dbReference>
<proteinExistence type="predicted"/>
<evidence type="ECO:0000256" key="1">
    <source>
        <dbReference type="SAM" id="MobiDB-lite"/>
    </source>
</evidence>
<evidence type="ECO:0000313" key="3">
    <source>
        <dbReference type="EMBL" id="AWS00621.1"/>
    </source>
</evidence>
<sequence length="101" mass="11599">MSEDYEDESEPQTQAEDVRTEDEDEGGVPAMSLQDIELLTKNTEVWHNLISGKISLEEAKKEFEDNNSIFENKTEKSKARPSKRKVAKKTKKPKTAKKKEE</sequence>
<evidence type="ECO:0000313" key="4">
    <source>
        <dbReference type="Proteomes" id="UP000247586"/>
    </source>
</evidence>
<dbReference type="Pfam" id="PF12136">
    <property type="entry name" value="RNA_pol_Rpo13"/>
    <property type="match status" value="1"/>
</dbReference>
<dbReference type="STRING" id="1293036.GCA_001315825_00303"/>
<dbReference type="GeneID" id="36835124"/>
<feature type="domain" description="RNA polymerase Rpo13 subunit HTH" evidence="2">
    <location>
        <begin position="19"/>
        <end position="54"/>
    </location>
</feature>
<dbReference type="InterPro" id="IPR021985">
    <property type="entry name" value="RNA_pol_Rpo13"/>
</dbReference>
<feature type="region of interest" description="Disordered" evidence="1">
    <location>
        <begin position="65"/>
        <end position="101"/>
    </location>
</feature>
<gene>
    <name evidence="3" type="ORF">DFR87_07240</name>
</gene>
<feature type="region of interest" description="Disordered" evidence="1">
    <location>
        <begin position="1"/>
        <end position="29"/>
    </location>
</feature>
<dbReference type="Proteomes" id="UP000247586">
    <property type="component" value="Chromosome"/>
</dbReference>
<dbReference type="RefSeq" id="WP_110369788.1">
    <property type="nucleotide sequence ID" value="NZ_CP029287.2"/>
</dbReference>
<dbReference type="AlphaFoldDB" id="A0A2U9IWY2"/>
<reference evidence="4" key="2">
    <citation type="submission" date="2020-03" db="EMBL/GenBank/DDBJ databases">
        <title>Complete Genome Sequences of Extremely Thermoacidophilic, Metal-Mobilizing Type-Strain Members of the Archaeal Family Sulfolobaceae: Acidianus brierleyi DSM-1651T, Acidianus sulfidivorans DSM-18786T, Metallosphaera hakonensis DSM-7519T, and Metallosphaera prunae DSM-10039T.</title>
        <authorList>
            <person name="Counts J.A."/>
            <person name="Kelly R.M."/>
        </authorList>
    </citation>
    <scope>NUCLEOTIDE SEQUENCE [LARGE SCALE GENOMIC DNA]</scope>
    <source>
        <strain evidence="4">HO1-1</strain>
    </source>
</reference>